<keyword evidence="4" id="KW-1185">Reference proteome</keyword>
<feature type="domain" description="Costars" evidence="1">
    <location>
        <begin position="51"/>
        <end position="128"/>
    </location>
</feature>
<dbReference type="EMBL" id="CAJOBC010090752">
    <property type="protein sequence ID" value="CAF4394127.1"/>
    <property type="molecule type" value="Genomic_DNA"/>
</dbReference>
<dbReference type="Proteomes" id="UP000663829">
    <property type="component" value="Unassembled WGS sequence"/>
</dbReference>
<evidence type="ECO:0000313" key="2">
    <source>
        <dbReference type="EMBL" id="CAF1534435.1"/>
    </source>
</evidence>
<sequence length="135" mass="15744">MENNKQMYNKTPELLSYLPGCLNKLQEKVNRGRTPSPPSINSVHNQQETDYNALDEMKHIHQLIKDNGHQGDYGIQIKFGDLIPIYGAAQIDKLTEILAITRKNGYINYTLNDFLRQGRDEDIYIRLIKKHQFNR</sequence>
<reference evidence="2" key="1">
    <citation type="submission" date="2021-02" db="EMBL/GenBank/DDBJ databases">
        <authorList>
            <person name="Nowell W R."/>
        </authorList>
    </citation>
    <scope>NUCLEOTIDE SEQUENCE</scope>
</reference>
<dbReference type="SMART" id="SM01283">
    <property type="entry name" value="Costars"/>
    <property type="match status" value="1"/>
</dbReference>
<dbReference type="OrthoDB" id="9871914at2759"/>
<name>A0A815VTA5_9BILA</name>
<dbReference type="AlphaFoldDB" id="A0A815VTA5"/>
<dbReference type="EMBL" id="CAJNOQ010025148">
    <property type="protein sequence ID" value="CAF1534435.1"/>
    <property type="molecule type" value="Genomic_DNA"/>
</dbReference>
<dbReference type="Gene3D" id="1.10.10.1540">
    <property type="entry name" value="Costar domain"/>
    <property type="match status" value="1"/>
</dbReference>
<evidence type="ECO:0000259" key="1">
    <source>
        <dbReference type="SMART" id="SM01283"/>
    </source>
</evidence>
<comment type="caution">
    <text evidence="2">The sequence shown here is derived from an EMBL/GenBank/DDBJ whole genome shotgun (WGS) entry which is preliminary data.</text>
</comment>
<evidence type="ECO:0000313" key="3">
    <source>
        <dbReference type="EMBL" id="CAF4394127.1"/>
    </source>
</evidence>
<proteinExistence type="predicted"/>
<dbReference type="Proteomes" id="UP000681722">
    <property type="component" value="Unassembled WGS sequence"/>
</dbReference>
<dbReference type="InterPro" id="IPR027817">
    <property type="entry name" value="Costars_dom"/>
</dbReference>
<dbReference type="Pfam" id="PF14705">
    <property type="entry name" value="Costars"/>
    <property type="match status" value="1"/>
</dbReference>
<accession>A0A815VTA5</accession>
<gene>
    <name evidence="2" type="ORF">GPM918_LOCUS38244</name>
    <name evidence="3" type="ORF">SRO942_LOCUS39057</name>
</gene>
<evidence type="ECO:0000313" key="4">
    <source>
        <dbReference type="Proteomes" id="UP000663829"/>
    </source>
</evidence>
<protein>
    <recommendedName>
        <fullName evidence="1">Costars domain-containing protein</fullName>
    </recommendedName>
</protein>
<organism evidence="2 4">
    <name type="scientific">Didymodactylos carnosus</name>
    <dbReference type="NCBI Taxonomy" id="1234261"/>
    <lineage>
        <taxon>Eukaryota</taxon>
        <taxon>Metazoa</taxon>
        <taxon>Spiralia</taxon>
        <taxon>Gnathifera</taxon>
        <taxon>Rotifera</taxon>
        <taxon>Eurotatoria</taxon>
        <taxon>Bdelloidea</taxon>
        <taxon>Philodinida</taxon>
        <taxon>Philodinidae</taxon>
        <taxon>Didymodactylos</taxon>
    </lineage>
</organism>
<dbReference type="InterPro" id="IPR038095">
    <property type="entry name" value="Costars_sf"/>
</dbReference>